<dbReference type="NCBIfam" id="NF040570">
    <property type="entry name" value="guided_TnpB"/>
    <property type="match status" value="1"/>
</dbReference>
<dbReference type="Pfam" id="PF07282">
    <property type="entry name" value="Cas12f1-like_TNB"/>
    <property type="match status" value="1"/>
</dbReference>
<evidence type="ECO:0000256" key="1">
    <source>
        <dbReference type="ARBA" id="ARBA00023125"/>
    </source>
</evidence>
<accession>A0AAV3XR38</accession>
<organism evidence="4 5">
    <name type="scientific">Microseira wollei NIES-4236</name>
    <dbReference type="NCBI Taxonomy" id="2530354"/>
    <lineage>
        <taxon>Bacteria</taxon>
        <taxon>Bacillati</taxon>
        <taxon>Cyanobacteriota</taxon>
        <taxon>Cyanophyceae</taxon>
        <taxon>Oscillatoriophycideae</taxon>
        <taxon>Aerosakkonematales</taxon>
        <taxon>Aerosakkonemataceae</taxon>
        <taxon>Microseira</taxon>
    </lineage>
</organism>
<evidence type="ECO:0000256" key="2">
    <source>
        <dbReference type="SAM" id="MobiDB-lite"/>
    </source>
</evidence>
<dbReference type="GO" id="GO:0003677">
    <property type="term" value="F:DNA binding"/>
    <property type="evidence" value="ECO:0007669"/>
    <property type="project" value="UniProtKB-KW"/>
</dbReference>
<reference evidence="4" key="1">
    <citation type="submission" date="2019-10" db="EMBL/GenBank/DDBJ databases">
        <title>Draft genome sequece of Microseira wollei NIES-4236.</title>
        <authorList>
            <person name="Yamaguchi H."/>
            <person name="Suzuki S."/>
            <person name="Kawachi M."/>
        </authorList>
    </citation>
    <scope>NUCLEOTIDE SEQUENCE</scope>
    <source>
        <strain evidence="4">NIES-4236</strain>
    </source>
</reference>
<feature type="region of interest" description="Disordered" evidence="2">
    <location>
        <begin position="109"/>
        <end position="135"/>
    </location>
</feature>
<dbReference type="EMBL" id="BLAY01000195">
    <property type="protein sequence ID" value="GET43042.1"/>
    <property type="molecule type" value="Genomic_DNA"/>
</dbReference>
<evidence type="ECO:0000259" key="3">
    <source>
        <dbReference type="Pfam" id="PF07282"/>
    </source>
</evidence>
<comment type="caution">
    <text evidence="4">The sequence shown here is derived from an EMBL/GenBank/DDBJ whole genome shotgun (WGS) entry which is preliminary data.</text>
</comment>
<feature type="domain" description="Cas12f1-like TNB" evidence="3">
    <location>
        <begin position="19"/>
        <end position="86"/>
    </location>
</feature>
<gene>
    <name evidence="4" type="ORF">MiSe_78620</name>
</gene>
<dbReference type="InterPro" id="IPR010095">
    <property type="entry name" value="Cas12f1-like_TNB"/>
</dbReference>
<name>A0AAV3XR38_9CYAN</name>
<keyword evidence="5" id="KW-1185">Reference proteome</keyword>
<sequence>MKNMLKNRKLTAAIADASWSELIQQLEYKCQWYGRTLVKIDRWFPSTKRCGKCGHIVDKLPLDVREWNCPECGTHHDRDINAANNILAAGLAVIDSVANVRPDRDEFKRRLPKTCKGRKQKPKSSGLAISRYSEA</sequence>
<evidence type="ECO:0000313" key="4">
    <source>
        <dbReference type="EMBL" id="GET43042.1"/>
    </source>
</evidence>
<dbReference type="AlphaFoldDB" id="A0AAV3XR38"/>
<keyword evidence="1" id="KW-0238">DNA-binding</keyword>
<dbReference type="Proteomes" id="UP001050975">
    <property type="component" value="Unassembled WGS sequence"/>
</dbReference>
<protein>
    <submittedName>
        <fullName evidence="4">Transposase</fullName>
    </submittedName>
</protein>
<evidence type="ECO:0000313" key="5">
    <source>
        <dbReference type="Proteomes" id="UP001050975"/>
    </source>
</evidence>
<proteinExistence type="predicted"/>
<feature type="compositionally biased region" description="Basic residues" evidence="2">
    <location>
        <begin position="110"/>
        <end position="122"/>
    </location>
</feature>